<dbReference type="EMBL" id="JAEUBG010002887">
    <property type="protein sequence ID" value="KAH3683882.1"/>
    <property type="molecule type" value="Genomic_DNA"/>
</dbReference>
<dbReference type="Proteomes" id="UP000774326">
    <property type="component" value="Unassembled WGS sequence"/>
</dbReference>
<organism evidence="2 3">
    <name type="scientific">Wickerhamomyces pijperi</name>
    <name type="common">Yeast</name>
    <name type="synonym">Pichia pijperi</name>
    <dbReference type="NCBI Taxonomy" id="599730"/>
    <lineage>
        <taxon>Eukaryota</taxon>
        <taxon>Fungi</taxon>
        <taxon>Dikarya</taxon>
        <taxon>Ascomycota</taxon>
        <taxon>Saccharomycotina</taxon>
        <taxon>Saccharomycetes</taxon>
        <taxon>Phaffomycetales</taxon>
        <taxon>Wickerhamomycetaceae</taxon>
        <taxon>Wickerhamomyces</taxon>
    </lineage>
</organism>
<keyword evidence="1" id="KW-0812">Transmembrane</keyword>
<comment type="caution">
    <text evidence="2">The sequence shown here is derived from an EMBL/GenBank/DDBJ whole genome shotgun (WGS) entry which is preliminary data.</text>
</comment>
<evidence type="ECO:0000313" key="3">
    <source>
        <dbReference type="Proteomes" id="UP000774326"/>
    </source>
</evidence>
<reference evidence="2" key="2">
    <citation type="submission" date="2021-01" db="EMBL/GenBank/DDBJ databases">
        <authorList>
            <person name="Schikora-Tamarit M.A."/>
        </authorList>
    </citation>
    <scope>NUCLEOTIDE SEQUENCE</scope>
    <source>
        <strain evidence="2">CBS2887</strain>
    </source>
</reference>
<dbReference type="AlphaFoldDB" id="A0A9P8Q440"/>
<reference evidence="2" key="1">
    <citation type="journal article" date="2021" name="Open Biol.">
        <title>Shared evolutionary footprints suggest mitochondrial oxidative damage underlies multiple complex I losses in fungi.</title>
        <authorList>
            <person name="Schikora-Tamarit M.A."/>
            <person name="Marcet-Houben M."/>
            <person name="Nosek J."/>
            <person name="Gabaldon T."/>
        </authorList>
    </citation>
    <scope>NUCLEOTIDE SEQUENCE</scope>
    <source>
        <strain evidence="2">CBS2887</strain>
    </source>
</reference>
<gene>
    <name evidence="2" type="ORF">WICPIJ_005143</name>
</gene>
<keyword evidence="1" id="KW-0472">Membrane</keyword>
<proteinExistence type="predicted"/>
<feature type="transmembrane region" description="Helical" evidence="1">
    <location>
        <begin position="61"/>
        <end position="80"/>
    </location>
</feature>
<name>A0A9P8Q440_WICPI</name>
<keyword evidence="3" id="KW-1185">Reference proteome</keyword>
<sequence length="81" mass="8873">MMRIPTVAVSPEIELLPAEREVIDKFPVEMTEALREVGPALTDPDPERDPVEKAGANCGDLLLPLLLLLLLLLLSWNGSLN</sequence>
<evidence type="ECO:0000256" key="1">
    <source>
        <dbReference type="SAM" id="Phobius"/>
    </source>
</evidence>
<evidence type="ECO:0000313" key="2">
    <source>
        <dbReference type="EMBL" id="KAH3683882.1"/>
    </source>
</evidence>
<protein>
    <submittedName>
        <fullName evidence="2">Uncharacterized protein</fullName>
    </submittedName>
</protein>
<accession>A0A9P8Q440</accession>
<keyword evidence="1" id="KW-1133">Transmembrane helix</keyword>